<dbReference type="AlphaFoldDB" id="A0A841CS92"/>
<evidence type="ECO:0000256" key="2">
    <source>
        <dbReference type="ARBA" id="ARBA00005417"/>
    </source>
</evidence>
<dbReference type="PROSITE" id="PS00211">
    <property type="entry name" value="ABC_TRANSPORTER_1"/>
    <property type="match status" value="1"/>
</dbReference>
<comment type="subcellular location">
    <subcellularLocation>
        <location evidence="1">Cell membrane</location>
        <topology evidence="1">Peripheral membrane protein</topology>
    </subcellularLocation>
</comment>
<dbReference type="GO" id="GO:0005886">
    <property type="term" value="C:plasma membrane"/>
    <property type="evidence" value="ECO:0007669"/>
    <property type="project" value="UniProtKB-SubCell"/>
</dbReference>
<proteinExistence type="inferred from homology"/>
<dbReference type="PROSITE" id="PS50893">
    <property type="entry name" value="ABC_TRANSPORTER_2"/>
    <property type="match status" value="1"/>
</dbReference>
<evidence type="ECO:0000256" key="6">
    <source>
        <dbReference type="ARBA" id="ARBA00022840"/>
    </source>
</evidence>
<keyword evidence="4" id="KW-1003">Cell membrane</keyword>
<evidence type="ECO:0000256" key="5">
    <source>
        <dbReference type="ARBA" id="ARBA00022741"/>
    </source>
</evidence>
<evidence type="ECO:0000256" key="3">
    <source>
        <dbReference type="ARBA" id="ARBA00022448"/>
    </source>
</evidence>
<dbReference type="InterPro" id="IPR003439">
    <property type="entry name" value="ABC_transporter-like_ATP-bd"/>
</dbReference>
<dbReference type="InterPro" id="IPR013563">
    <property type="entry name" value="Oligopep_ABC_C"/>
</dbReference>
<evidence type="ECO:0000259" key="8">
    <source>
        <dbReference type="PROSITE" id="PS50893"/>
    </source>
</evidence>
<dbReference type="Gene3D" id="3.40.50.300">
    <property type="entry name" value="P-loop containing nucleotide triphosphate hydrolases"/>
    <property type="match status" value="1"/>
</dbReference>
<dbReference type="EMBL" id="JACHJN010000012">
    <property type="protein sequence ID" value="MBB5959733.1"/>
    <property type="molecule type" value="Genomic_DNA"/>
</dbReference>
<dbReference type="CDD" id="cd03257">
    <property type="entry name" value="ABC_NikE_OppD_transporters"/>
    <property type="match status" value="1"/>
</dbReference>
<evidence type="ECO:0000313" key="9">
    <source>
        <dbReference type="EMBL" id="MBB5959733.1"/>
    </source>
</evidence>
<protein>
    <submittedName>
        <fullName evidence="9">Oligopeptide/dipeptide ABC transporter ATP-binding protein</fullName>
    </submittedName>
</protein>
<dbReference type="InterPro" id="IPR027417">
    <property type="entry name" value="P-loop_NTPase"/>
</dbReference>
<dbReference type="GO" id="GO:0015833">
    <property type="term" value="P:peptide transport"/>
    <property type="evidence" value="ECO:0007669"/>
    <property type="project" value="InterPro"/>
</dbReference>
<dbReference type="Pfam" id="PF08352">
    <property type="entry name" value="oligo_HPY"/>
    <property type="match status" value="1"/>
</dbReference>
<dbReference type="Pfam" id="PF00005">
    <property type="entry name" value="ABC_tran"/>
    <property type="match status" value="1"/>
</dbReference>
<keyword evidence="7" id="KW-0472">Membrane</keyword>
<dbReference type="RefSeq" id="WP_184696900.1">
    <property type="nucleotide sequence ID" value="NZ_JACHJN010000012.1"/>
</dbReference>
<dbReference type="Proteomes" id="UP000547510">
    <property type="component" value="Unassembled WGS sequence"/>
</dbReference>
<feature type="domain" description="ABC transporter" evidence="8">
    <location>
        <begin position="11"/>
        <end position="259"/>
    </location>
</feature>
<dbReference type="PANTHER" id="PTHR43297">
    <property type="entry name" value="OLIGOPEPTIDE TRANSPORT ATP-BINDING PROTEIN APPD"/>
    <property type="match status" value="1"/>
</dbReference>
<evidence type="ECO:0000313" key="10">
    <source>
        <dbReference type="Proteomes" id="UP000547510"/>
    </source>
</evidence>
<accession>A0A841CS92</accession>
<organism evidence="9 10">
    <name type="scientific">Saccharothrix tamanrassetensis</name>
    <dbReference type="NCBI Taxonomy" id="1051531"/>
    <lineage>
        <taxon>Bacteria</taxon>
        <taxon>Bacillati</taxon>
        <taxon>Actinomycetota</taxon>
        <taxon>Actinomycetes</taxon>
        <taxon>Pseudonocardiales</taxon>
        <taxon>Pseudonocardiaceae</taxon>
        <taxon>Saccharothrix</taxon>
    </lineage>
</organism>
<evidence type="ECO:0000256" key="7">
    <source>
        <dbReference type="ARBA" id="ARBA00023136"/>
    </source>
</evidence>
<gene>
    <name evidence="9" type="ORF">FHS29_006354</name>
</gene>
<comment type="caution">
    <text evidence="9">The sequence shown here is derived from an EMBL/GenBank/DDBJ whole genome shotgun (WGS) entry which is preliminary data.</text>
</comment>
<reference evidence="9 10" key="1">
    <citation type="submission" date="2020-08" db="EMBL/GenBank/DDBJ databases">
        <title>Genomic Encyclopedia of Type Strains, Phase III (KMG-III): the genomes of soil and plant-associated and newly described type strains.</title>
        <authorList>
            <person name="Whitman W."/>
        </authorList>
    </citation>
    <scope>NUCLEOTIDE SEQUENCE [LARGE SCALE GENOMIC DNA]</scope>
    <source>
        <strain evidence="9 10">CECT 8640</strain>
    </source>
</reference>
<dbReference type="InterPro" id="IPR003593">
    <property type="entry name" value="AAA+_ATPase"/>
</dbReference>
<dbReference type="PANTHER" id="PTHR43297:SF2">
    <property type="entry name" value="DIPEPTIDE TRANSPORT ATP-BINDING PROTEIN DPPD"/>
    <property type="match status" value="1"/>
</dbReference>
<sequence length="329" mass="35246">MSQSTSDTALLTIEDLRVTFHGEREVPAVRGVSLSLSAKESVAVLGESGCGKTATARAVMGLLEPGTEVAGRIAYRGEDVLALPAKRRRALCGSKIAMVFQDAQTALNPSFAVGDQIAEMFRVHAGASRKVAREQATDLIARVGIPDARRRAGEYPHQLSGGMRQRVVIAMAVALGPEVLLADEPTTALDVTVQAQIIELLQELRREYRTALVLITHDLAVAAQVASRGAVMYAGQVVETGPLERLYRTPRHPYTISLLESVPRVERRVEELGSIPGSPPDPAALPTGCAFAARCRFAVDVCRAEQPVLRRLADDSLVACHRAEEVAGG</sequence>
<evidence type="ECO:0000256" key="4">
    <source>
        <dbReference type="ARBA" id="ARBA00022475"/>
    </source>
</evidence>
<keyword evidence="3" id="KW-0813">Transport</keyword>
<name>A0A841CS92_9PSEU</name>
<dbReference type="InterPro" id="IPR050388">
    <property type="entry name" value="ABC_Ni/Peptide_Import"/>
</dbReference>
<keyword evidence="5" id="KW-0547">Nucleotide-binding</keyword>
<dbReference type="SMART" id="SM00382">
    <property type="entry name" value="AAA"/>
    <property type="match status" value="1"/>
</dbReference>
<dbReference type="NCBIfam" id="TIGR01727">
    <property type="entry name" value="oligo_HPY"/>
    <property type="match status" value="1"/>
</dbReference>
<keyword evidence="10" id="KW-1185">Reference proteome</keyword>
<dbReference type="FunFam" id="3.40.50.300:FF:000016">
    <property type="entry name" value="Oligopeptide ABC transporter ATP-binding component"/>
    <property type="match status" value="1"/>
</dbReference>
<comment type="similarity">
    <text evidence="2">Belongs to the ABC transporter superfamily.</text>
</comment>
<evidence type="ECO:0000256" key="1">
    <source>
        <dbReference type="ARBA" id="ARBA00004202"/>
    </source>
</evidence>
<dbReference type="GO" id="GO:0005524">
    <property type="term" value="F:ATP binding"/>
    <property type="evidence" value="ECO:0007669"/>
    <property type="project" value="UniProtKB-KW"/>
</dbReference>
<dbReference type="GO" id="GO:0016887">
    <property type="term" value="F:ATP hydrolysis activity"/>
    <property type="evidence" value="ECO:0007669"/>
    <property type="project" value="InterPro"/>
</dbReference>
<keyword evidence="6 9" id="KW-0067">ATP-binding</keyword>
<dbReference type="InterPro" id="IPR017871">
    <property type="entry name" value="ABC_transporter-like_CS"/>
</dbReference>
<dbReference type="SUPFAM" id="SSF52540">
    <property type="entry name" value="P-loop containing nucleoside triphosphate hydrolases"/>
    <property type="match status" value="1"/>
</dbReference>